<keyword evidence="2" id="KW-0378">Hydrolase</keyword>
<accession>A0ABQ1FWZ6</accession>
<feature type="region of interest" description="Disordered" evidence="1">
    <location>
        <begin position="261"/>
        <end position="280"/>
    </location>
</feature>
<dbReference type="NCBIfam" id="NF008471">
    <property type="entry name" value="PRK11366.1"/>
    <property type="match status" value="1"/>
</dbReference>
<dbReference type="PROSITE" id="PS51273">
    <property type="entry name" value="GATASE_TYPE_1"/>
    <property type="match status" value="1"/>
</dbReference>
<organism evidence="2 3">
    <name type="scientific">Hafnia psychrotolerans</name>
    <dbReference type="NCBI Taxonomy" id="1477018"/>
    <lineage>
        <taxon>Bacteria</taxon>
        <taxon>Pseudomonadati</taxon>
        <taxon>Pseudomonadota</taxon>
        <taxon>Gammaproteobacteria</taxon>
        <taxon>Enterobacterales</taxon>
        <taxon>Hafniaceae</taxon>
        <taxon>Hafnia</taxon>
    </lineage>
</organism>
<dbReference type="PANTHER" id="PTHR43235:SF1">
    <property type="entry name" value="GLUTAMINE AMIDOTRANSFERASE PB2B2.05-RELATED"/>
    <property type="match status" value="1"/>
</dbReference>
<gene>
    <name evidence="2" type="primary">puuD</name>
    <name evidence="2" type="ORF">GCM10011328_04820</name>
</gene>
<dbReference type="CDD" id="cd01745">
    <property type="entry name" value="GATase1_2"/>
    <property type="match status" value="1"/>
</dbReference>
<dbReference type="InterPro" id="IPR029062">
    <property type="entry name" value="Class_I_gatase-like"/>
</dbReference>
<proteinExistence type="predicted"/>
<dbReference type="GO" id="GO:0016787">
    <property type="term" value="F:hydrolase activity"/>
    <property type="evidence" value="ECO:0007669"/>
    <property type="project" value="UniProtKB-KW"/>
</dbReference>
<dbReference type="InterPro" id="IPR011697">
    <property type="entry name" value="Peptidase_C26"/>
</dbReference>
<name>A0ABQ1FWZ6_9GAMM</name>
<evidence type="ECO:0000313" key="3">
    <source>
        <dbReference type="Proteomes" id="UP000627464"/>
    </source>
</evidence>
<dbReference type="PANTHER" id="PTHR43235">
    <property type="entry name" value="GLUTAMINE AMIDOTRANSFERASE PB2B2.05-RELATED"/>
    <property type="match status" value="1"/>
</dbReference>
<dbReference type="Proteomes" id="UP000627464">
    <property type="component" value="Unassembled WGS sequence"/>
</dbReference>
<dbReference type="RefSeq" id="WP_188470053.1">
    <property type="nucleotide sequence ID" value="NZ_BMFZ01000001.1"/>
</dbReference>
<reference evidence="3" key="1">
    <citation type="journal article" date="2019" name="Int. J. Syst. Evol. Microbiol.">
        <title>The Global Catalogue of Microorganisms (GCM) 10K type strain sequencing project: providing services to taxonomists for standard genome sequencing and annotation.</title>
        <authorList>
            <consortium name="The Broad Institute Genomics Platform"/>
            <consortium name="The Broad Institute Genome Sequencing Center for Infectious Disease"/>
            <person name="Wu L."/>
            <person name="Ma J."/>
        </authorList>
    </citation>
    <scope>NUCLEOTIDE SEQUENCE [LARGE SCALE GENOMIC DNA]</scope>
    <source>
        <strain evidence="3">CGMCC 1.12806</strain>
    </source>
</reference>
<dbReference type="Gene3D" id="3.40.50.880">
    <property type="match status" value="1"/>
</dbReference>
<protein>
    <submittedName>
        <fullName evidence="2">Gamma-glutamyl-gamma-aminobutyrate hydrolase</fullName>
    </submittedName>
</protein>
<dbReference type="EMBL" id="BMFZ01000001">
    <property type="protein sequence ID" value="GGA32994.1"/>
    <property type="molecule type" value="Genomic_DNA"/>
</dbReference>
<sequence length="280" mass="30838">MGKIFSTAQVRKETSYTPIIGVVMCANSIDGNPALTVHEKYLDAIFNANALPICLPHELASREGAINEVLSRLDGIFLTGSPSNIEPYRYGEDGIEALADPGRDRLSLALIRAALDQRIPLFAACRGMQELVVATGGTLYRKVQEQPGFMDHREDTSLPHDAQYDLVHPVSIEPGGLLAELLPDYQQFQVNSLHGQGAKHLGAELTIEARAPDNLVEAVSVRNHPFALGVQWHPEWHSLTDPPSRQLFESFIAACRRNHHGIRGQQPTPQETELAAKRAF</sequence>
<evidence type="ECO:0000256" key="1">
    <source>
        <dbReference type="SAM" id="MobiDB-lite"/>
    </source>
</evidence>
<keyword evidence="3" id="KW-1185">Reference proteome</keyword>
<dbReference type="InterPro" id="IPR044668">
    <property type="entry name" value="PuuD-like"/>
</dbReference>
<comment type="caution">
    <text evidence="2">The sequence shown here is derived from an EMBL/GenBank/DDBJ whole genome shotgun (WGS) entry which is preliminary data.</text>
</comment>
<dbReference type="SUPFAM" id="SSF52317">
    <property type="entry name" value="Class I glutamine amidotransferase-like"/>
    <property type="match status" value="1"/>
</dbReference>
<evidence type="ECO:0000313" key="2">
    <source>
        <dbReference type="EMBL" id="GGA32994.1"/>
    </source>
</evidence>
<dbReference type="Pfam" id="PF07722">
    <property type="entry name" value="Peptidase_C26"/>
    <property type="match status" value="1"/>
</dbReference>